<name>A0A557SY92_9ARCH</name>
<comment type="caution">
    <text evidence="1">The sequence shown here is derived from an EMBL/GenBank/DDBJ whole genome shotgun (WGS) entry which is preliminary data.</text>
</comment>
<reference evidence="1 2" key="1">
    <citation type="journal article" date="2019" name="Front. Microbiol.">
        <title>Ammonia Oxidation by the Arctic Terrestrial Thaumarchaeote Candidatus Nitrosocosmicus arcticus Is Stimulated by Increasing Temperatures.</title>
        <authorList>
            <person name="Alves R.J.E."/>
            <person name="Kerou M."/>
            <person name="Zappe A."/>
            <person name="Bittner R."/>
            <person name="Abby S.S."/>
            <person name="Schmidt H.A."/>
            <person name="Pfeifer K."/>
            <person name="Schleper C."/>
        </authorList>
    </citation>
    <scope>NUCLEOTIDE SEQUENCE [LARGE SCALE GENOMIC DNA]</scope>
    <source>
        <strain evidence="1 2">Kfb</strain>
    </source>
</reference>
<keyword evidence="2" id="KW-1185">Reference proteome</keyword>
<accession>A0A557SY92</accession>
<evidence type="ECO:0000313" key="2">
    <source>
        <dbReference type="Proteomes" id="UP000315289"/>
    </source>
</evidence>
<protein>
    <submittedName>
        <fullName evidence="1">Uncharacterized protein</fullName>
    </submittedName>
</protein>
<gene>
    <name evidence="1" type="ORF">NARC_30291</name>
</gene>
<dbReference type="EMBL" id="VOAH01000003">
    <property type="protein sequence ID" value="TVP41576.1"/>
    <property type="molecule type" value="Genomic_DNA"/>
</dbReference>
<sequence>MFKKNPDPILPSVRYNSISRCENNGKIVGYIQQSKKTNSCNKCHENINYSMGRVGSGVPHRRE</sequence>
<proteinExistence type="predicted"/>
<organism evidence="1 2">
    <name type="scientific">Candidatus Nitrosocosmicus arcticus</name>
    <dbReference type="NCBI Taxonomy" id="2035267"/>
    <lineage>
        <taxon>Archaea</taxon>
        <taxon>Nitrososphaerota</taxon>
        <taxon>Nitrososphaeria</taxon>
        <taxon>Nitrososphaerales</taxon>
        <taxon>Nitrososphaeraceae</taxon>
        <taxon>Candidatus Nitrosocosmicus</taxon>
    </lineage>
</organism>
<evidence type="ECO:0000313" key="1">
    <source>
        <dbReference type="EMBL" id="TVP41576.1"/>
    </source>
</evidence>
<dbReference type="Proteomes" id="UP000315289">
    <property type="component" value="Unassembled WGS sequence"/>
</dbReference>
<dbReference type="AlphaFoldDB" id="A0A557SY92"/>